<dbReference type="InterPro" id="IPR036390">
    <property type="entry name" value="WH_DNA-bd_sf"/>
</dbReference>
<dbReference type="InterPro" id="IPR000847">
    <property type="entry name" value="LysR_HTH_N"/>
</dbReference>
<feature type="domain" description="HTH lysR-type" evidence="5">
    <location>
        <begin position="1"/>
        <end position="58"/>
    </location>
</feature>
<comment type="similarity">
    <text evidence="1">Belongs to the LysR transcriptional regulatory family.</text>
</comment>
<accession>A0A1H6CJG6</accession>
<dbReference type="OrthoDB" id="9803735at2"/>
<dbReference type="InterPro" id="IPR036388">
    <property type="entry name" value="WH-like_DNA-bd_sf"/>
</dbReference>
<reference evidence="6 7" key="1">
    <citation type="submission" date="2016-10" db="EMBL/GenBank/DDBJ databases">
        <authorList>
            <person name="de Groot N.N."/>
        </authorList>
    </citation>
    <scope>NUCLEOTIDE SEQUENCE [LARGE SCALE GENOMIC DNA]</scope>
    <source>
        <strain evidence="6 7">DSM 26656</strain>
    </source>
</reference>
<dbReference type="PRINTS" id="PR00039">
    <property type="entry name" value="HTHLYSR"/>
</dbReference>
<evidence type="ECO:0000256" key="1">
    <source>
        <dbReference type="ARBA" id="ARBA00009437"/>
    </source>
</evidence>
<dbReference type="Pfam" id="PF00126">
    <property type="entry name" value="HTH_1"/>
    <property type="match status" value="1"/>
</dbReference>
<dbReference type="Pfam" id="PF03466">
    <property type="entry name" value="LysR_substrate"/>
    <property type="match status" value="1"/>
</dbReference>
<evidence type="ECO:0000313" key="6">
    <source>
        <dbReference type="EMBL" id="SEG72913.1"/>
    </source>
</evidence>
<evidence type="ECO:0000256" key="2">
    <source>
        <dbReference type="ARBA" id="ARBA00023015"/>
    </source>
</evidence>
<dbReference type="SUPFAM" id="SSF46785">
    <property type="entry name" value="Winged helix' DNA-binding domain"/>
    <property type="match status" value="1"/>
</dbReference>
<dbReference type="EMBL" id="FNUY01000010">
    <property type="protein sequence ID" value="SEG72913.1"/>
    <property type="molecule type" value="Genomic_DNA"/>
</dbReference>
<dbReference type="Gene3D" id="3.40.190.290">
    <property type="match status" value="1"/>
</dbReference>
<dbReference type="PANTHER" id="PTHR30126:SF94">
    <property type="entry name" value="LYSR FAMILY TRANSCRIPTIONAL REGULATOR"/>
    <property type="match status" value="1"/>
</dbReference>
<protein>
    <submittedName>
        <fullName evidence="6">Aminoethylphosphonate catabolism associated LysR family transcriptional regulator</fullName>
    </submittedName>
</protein>
<keyword evidence="2" id="KW-0805">Transcription regulation</keyword>
<dbReference type="GO" id="GO:0003700">
    <property type="term" value="F:DNA-binding transcription factor activity"/>
    <property type="evidence" value="ECO:0007669"/>
    <property type="project" value="InterPro"/>
</dbReference>
<dbReference type="PROSITE" id="PS50931">
    <property type="entry name" value="HTH_LYSR"/>
    <property type="match status" value="1"/>
</dbReference>
<dbReference type="Proteomes" id="UP000236743">
    <property type="component" value="Unassembled WGS sequence"/>
</dbReference>
<keyword evidence="7" id="KW-1185">Reference proteome</keyword>
<evidence type="ECO:0000259" key="5">
    <source>
        <dbReference type="PROSITE" id="PS50931"/>
    </source>
</evidence>
<dbReference type="CDD" id="cd05466">
    <property type="entry name" value="PBP2_LTTR_substrate"/>
    <property type="match status" value="1"/>
</dbReference>
<dbReference type="AlphaFoldDB" id="A0A1H6CJG6"/>
<evidence type="ECO:0000256" key="3">
    <source>
        <dbReference type="ARBA" id="ARBA00023125"/>
    </source>
</evidence>
<dbReference type="InterPro" id="IPR005119">
    <property type="entry name" value="LysR_subst-bd"/>
</dbReference>
<organism evidence="6 7">
    <name type="scientific">Bosea lathyri</name>
    <dbReference type="NCBI Taxonomy" id="1036778"/>
    <lineage>
        <taxon>Bacteria</taxon>
        <taxon>Pseudomonadati</taxon>
        <taxon>Pseudomonadota</taxon>
        <taxon>Alphaproteobacteria</taxon>
        <taxon>Hyphomicrobiales</taxon>
        <taxon>Boseaceae</taxon>
        <taxon>Bosea</taxon>
    </lineage>
</organism>
<proteinExistence type="inferred from homology"/>
<evidence type="ECO:0000256" key="4">
    <source>
        <dbReference type="ARBA" id="ARBA00023163"/>
    </source>
</evidence>
<keyword evidence="3" id="KW-0238">DNA-binding</keyword>
<sequence length="310" mass="33542">MNLSQLRAFHAVASHRTFSAAAQALGVSQPAITQHVKSLEDAVGTRLFQRTAGGVELTLDALDLLPKVRQAILMLDDISARMSDGRSLATGHLAIGLCAPYVAMPILERFTTDHPGVQLDVRLENSSRLLDLVAQHRVDIAIATLREPHPDFACDFLLDQRVEILVHAGHSWWERGEIEAGELRGQRLVTREAGSMTRHLFEAALAERGIELAPHLVLGSREAVKEAVAAGIGIGIVLDRERGFDPRLRALAVCDFNVLAGEYLVTRRETRSLGSVGAFVAIALAAFKEGAADRRQSVLNSLGNTGSSRG</sequence>
<dbReference type="GO" id="GO:0000976">
    <property type="term" value="F:transcription cis-regulatory region binding"/>
    <property type="evidence" value="ECO:0007669"/>
    <property type="project" value="TreeGrafter"/>
</dbReference>
<dbReference type="Gene3D" id="1.10.10.10">
    <property type="entry name" value="Winged helix-like DNA-binding domain superfamily/Winged helix DNA-binding domain"/>
    <property type="match status" value="1"/>
</dbReference>
<keyword evidence="4" id="KW-0804">Transcription</keyword>
<evidence type="ECO:0000313" key="7">
    <source>
        <dbReference type="Proteomes" id="UP000236743"/>
    </source>
</evidence>
<dbReference type="PANTHER" id="PTHR30126">
    <property type="entry name" value="HTH-TYPE TRANSCRIPTIONAL REGULATOR"/>
    <property type="match status" value="1"/>
</dbReference>
<name>A0A1H6CJG6_9HYPH</name>
<gene>
    <name evidence="6" type="ORF">SAMN04488115_110182</name>
</gene>
<dbReference type="SUPFAM" id="SSF53850">
    <property type="entry name" value="Periplasmic binding protein-like II"/>
    <property type="match status" value="1"/>
</dbReference>
<dbReference type="RefSeq" id="WP_103874637.1">
    <property type="nucleotide sequence ID" value="NZ_FNUY01000010.1"/>
</dbReference>